<comment type="similarity">
    <text evidence="2">Belongs to the cytochrome P450 family.</text>
</comment>
<dbReference type="SUPFAM" id="SSF48264">
    <property type="entry name" value="Cytochrome P450"/>
    <property type="match status" value="1"/>
</dbReference>
<dbReference type="GO" id="GO:0005506">
    <property type="term" value="F:iron ion binding"/>
    <property type="evidence" value="ECO:0007669"/>
    <property type="project" value="InterPro"/>
</dbReference>
<evidence type="ECO:0000256" key="9">
    <source>
        <dbReference type="ARBA" id="ARBA00023033"/>
    </source>
</evidence>
<dbReference type="PANTHER" id="PTHR47950:SF4">
    <property type="entry name" value="GERANIOL 8-HYDROXYLASE-LIKE"/>
    <property type="match status" value="1"/>
</dbReference>
<organism evidence="12 13">
    <name type="scientific">Buddleja alternifolia</name>
    <dbReference type="NCBI Taxonomy" id="168488"/>
    <lineage>
        <taxon>Eukaryota</taxon>
        <taxon>Viridiplantae</taxon>
        <taxon>Streptophyta</taxon>
        <taxon>Embryophyta</taxon>
        <taxon>Tracheophyta</taxon>
        <taxon>Spermatophyta</taxon>
        <taxon>Magnoliopsida</taxon>
        <taxon>eudicotyledons</taxon>
        <taxon>Gunneridae</taxon>
        <taxon>Pentapetalae</taxon>
        <taxon>asterids</taxon>
        <taxon>lamiids</taxon>
        <taxon>Lamiales</taxon>
        <taxon>Scrophulariaceae</taxon>
        <taxon>Buddlejeae</taxon>
        <taxon>Buddleja</taxon>
    </lineage>
</organism>
<evidence type="ECO:0000256" key="8">
    <source>
        <dbReference type="ARBA" id="ARBA00023004"/>
    </source>
</evidence>
<keyword evidence="7" id="KW-0560">Oxidoreductase</keyword>
<keyword evidence="10 11" id="KW-0472">Membrane</keyword>
<evidence type="ECO:0000256" key="1">
    <source>
        <dbReference type="ARBA" id="ARBA00004167"/>
    </source>
</evidence>
<sequence length="304" mass="34586">MDIYGFLLLPLLLVCISHFILGITKILLFSKKKLPPGPKGLPILGSLLSIGDRPHESLTKLAKTYGPLMTVKFGLVNIVIASSADMAREILQKNDQAFLGRPTPDAVAAEKNYDMSMVWASGQSPHWKKLRKICNSQVFTTQRLDKLQDLRHQMMKKMIERVDGARKTREGIHVGRLVFGTTLNLLSNTMFSGDMFDVRSDEMKELKELIANMMELAGRPNIADYLPFLKPFDPQGIRRGMMVSYDGLHKLFDDIIGRRIKRRVCEEGRFGDFLDVLLDYTEQHGPEHLTYQNVKILLMTYTLT</sequence>
<name>A0AAV6X6I1_9LAMI</name>
<dbReference type="Proteomes" id="UP000826271">
    <property type="component" value="Unassembled WGS sequence"/>
</dbReference>
<keyword evidence="13" id="KW-1185">Reference proteome</keyword>
<protein>
    <recommendedName>
        <fullName evidence="14">Cytochrome P450</fullName>
    </recommendedName>
</protein>
<keyword evidence="9" id="KW-0503">Monooxygenase</keyword>
<evidence type="ECO:0000256" key="10">
    <source>
        <dbReference type="ARBA" id="ARBA00023136"/>
    </source>
</evidence>
<dbReference type="GO" id="GO:0020037">
    <property type="term" value="F:heme binding"/>
    <property type="evidence" value="ECO:0007669"/>
    <property type="project" value="InterPro"/>
</dbReference>
<keyword evidence="5" id="KW-0479">Metal-binding</keyword>
<dbReference type="Pfam" id="PF00067">
    <property type="entry name" value="p450"/>
    <property type="match status" value="1"/>
</dbReference>
<keyword evidence="4 11" id="KW-0812">Transmembrane</keyword>
<comment type="caution">
    <text evidence="12">The sequence shown here is derived from an EMBL/GenBank/DDBJ whole genome shotgun (WGS) entry which is preliminary data.</text>
</comment>
<evidence type="ECO:0000313" key="13">
    <source>
        <dbReference type="Proteomes" id="UP000826271"/>
    </source>
</evidence>
<evidence type="ECO:0000256" key="3">
    <source>
        <dbReference type="ARBA" id="ARBA00022617"/>
    </source>
</evidence>
<accession>A0AAV6X6I1</accession>
<dbReference type="GO" id="GO:0016020">
    <property type="term" value="C:membrane"/>
    <property type="evidence" value="ECO:0007669"/>
    <property type="project" value="UniProtKB-SubCell"/>
</dbReference>
<dbReference type="InterPro" id="IPR001128">
    <property type="entry name" value="Cyt_P450"/>
</dbReference>
<reference evidence="12" key="1">
    <citation type="submission" date="2019-10" db="EMBL/GenBank/DDBJ databases">
        <authorList>
            <person name="Zhang R."/>
            <person name="Pan Y."/>
            <person name="Wang J."/>
            <person name="Ma R."/>
            <person name="Yu S."/>
        </authorList>
    </citation>
    <scope>NUCLEOTIDE SEQUENCE</scope>
    <source>
        <strain evidence="12">LA-IB0</strain>
        <tissue evidence="12">Leaf</tissue>
    </source>
</reference>
<dbReference type="Gene3D" id="1.10.630.10">
    <property type="entry name" value="Cytochrome P450"/>
    <property type="match status" value="1"/>
</dbReference>
<keyword evidence="3" id="KW-0349">Heme</keyword>
<evidence type="ECO:0000313" key="12">
    <source>
        <dbReference type="EMBL" id="KAG8374815.1"/>
    </source>
</evidence>
<dbReference type="AlphaFoldDB" id="A0AAV6X6I1"/>
<dbReference type="PRINTS" id="PR00463">
    <property type="entry name" value="EP450I"/>
</dbReference>
<evidence type="ECO:0000256" key="5">
    <source>
        <dbReference type="ARBA" id="ARBA00022723"/>
    </source>
</evidence>
<dbReference type="EMBL" id="WHWC01000010">
    <property type="protein sequence ID" value="KAG8374815.1"/>
    <property type="molecule type" value="Genomic_DNA"/>
</dbReference>
<evidence type="ECO:0000256" key="7">
    <source>
        <dbReference type="ARBA" id="ARBA00023002"/>
    </source>
</evidence>
<dbReference type="PANTHER" id="PTHR47950">
    <property type="entry name" value="CYTOCHROME P450, FAMILY 76, SUBFAMILY C, POLYPEPTIDE 5-RELATED"/>
    <property type="match status" value="1"/>
</dbReference>
<keyword evidence="6 11" id="KW-1133">Transmembrane helix</keyword>
<keyword evidence="8" id="KW-0408">Iron</keyword>
<dbReference type="GO" id="GO:0016705">
    <property type="term" value="F:oxidoreductase activity, acting on paired donors, with incorporation or reduction of molecular oxygen"/>
    <property type="evidence" value="ECO:0007669"/>
    <property type="project" value="InterPro"/>
</dbReference>
<gene>
    <name evidence="12" type="ORF">BUALT_Bualt10G0034800</name>
</gene>
<dbReference type="InterPro" id="IPR036396">
    <property type="entry name" value="Cyt_P450_sf"/>
</dbReference>
<evidence type="ECO:0000256" key="2">
    <source>
        <dbReference type="ARBA" id="ARBA00010617"/>
    </source>
</evidence>
<comment type="subcellular location">
    <subcellularLocation>
        <location evidence="1">Membrane</location>
        <topology evidence="1">Single-pass membrane protein</topology>
    </subcellularLocation>
</comment>
<feature type="transmembrane region" description="Helical" evidence="11">
    <location>
        <begin position="6"/>
        <end position="29"/>
    </location>
</feature>
<evidence type="ECO:0000256" key="11">
    <source>
        <dbReference type="SAM" id="Phobius"/>
    </source>
</evidence>
<dbReference type="InterPro" id="IPR002401">
    <property type="entry name" value="Cyt_P450_E_grp-I"/>
</dbReference>
<evidence type="ECO:0000256" key="6">
    <source>
        <dbReference type="ARBA" id="ARBA00022989"/>
    </source>
</evidence>
<evidence type="ECO:0008006" key="14">
    <source>
        <dbReference type="Google" id="ProtNLM"/>
    </source>
</evidence>
<dbReference type="GO" id="GO:0004497">
    <property type="term" value="F:monooxygenase activity"/>
    <property type="evidence" value="ECO:0007669"/>
    <property type="project" value="UniProtKB-KW"/>
</dbReference>
<proteinExistence type="inferred from homology"/>
<evidence type="ECO:0000256" key="4">
    <source>
        <dbReference type="ARBA" id="ARBA00022692"/>
    </source>
</evidence>